<reference evidence="2 3" key="1">
    <citation type="submission" date="2024-09" db="EMBL/GenBank/DDBJ databases">
        <authorList>
            <person name="Sun Q."/>
            <person name="Mori K."/>
        </authorList>
    </citation>
    <scope>NUCLEOTIDE SEQUENCE [LARGE SCALE GENOMIC DNA]</scope>
    <source>
        <strain evidence="2 3">CGMCC 1.15906</strain>
    </source>
</reference>
<feature type="domain" description="NAD(P)-binding" evidence="1">
    <location>
        <begin position="6"/>
        <end position="178"/>
    </location>
</feature>
<dbReference type="RefSeq" id="WP_380043400.1">
    <property type="nucleotide sequence ID" value="NZ_JBHLTC010000001.1"/>
</dbReference>
<dbReference type="PANTHER" id="PTHR47129">
    <property type="entry name" value="QUINONE OXIDOREDUCTASE 2"/>
    <property type="match status" value="1"/>
</dbReference>
<organism evidence="2 3">
    <name type="scientific">Kribbella deserti</name>
    <dbReference type="NCBI Taxonomy" id="1926257"/>
    <lineage>
        <taxon>Bacteria</taxon>
        <taxon>Bacillati</taxon>
        <taxon>Actinomycetota</taxon>
        <taxon>Actinomycetes</taxon>
        <taxon>Propionibacteriales</taxon>
        <taxon>Kribbellaceae</taxon>
        <taxon>Kribbella</taxon>
    </lineage>
</organism>
<proteinExistence type="predicted"/>
<dbReference type="EC" id="1.6.5.2" evidence="2"/>
<name>A0ABV6QDK7_9ACTN</name>
<dbReference type="InterPro" id="IPR052718">
    <property type="entry name" value="NmrA-type_oxidoreductase"/>
</dbReference>
<dbReference type="CDD" id="cd05269">
    <property type="entry name" value="TMR_SDR_a"/>
    <property type="match status" value="1"/>
</dbReference>
<dbReference type="GO" id="GO:0003955">
    <property type="term" value="F:NAD(P)H dehydrogenase (quinone) activity"/>
    <property type="evidence" value="ECO:0007669"/>
    <property type="project" value="UniProtKB-EC"/>
</dbReference>
<keyword evidence="3" id="KW-1185">Reference proteome</keyword>
<dbReference type="PANTHER" id="PTHR47129:SF1">
    <property type="entry name" value="NMRA-LIKE DOMAIN-CONTAINING PROTEIN"/>
    <property type="match status" value="1"/>
</dbReference>
<dbReference type="Pfam" id="PF13460">
    <property type="entry name" value="NAD_binding_10"/>
    <property type="match status" value="1"/>
</dbReference>
<dbReference type="EMBL" id="JBHLTC010000001">
    <property type="protein sequence ID" value="MFC0622723.1"/>
    <property type="molecule type" value="Genomic_DNA"/>
</dbReference>
<sequence>MIGITGATGQIGGRVARLLAAESRTQRLVVRDPARAPELPGAETAQASYGDHHALLNALDGIETLLMVSAAESADRLSLHQATIDAAVAAGVRRIVYTSFLNAAPDSTFTLARDHWHTEQHLRAAGVEFTFLRDSLYLDFLPDMVGEDDTIRGPAGEGRVGAVARADVADVAARVLTSEGHAGRSYDLTGPEAMTMAEVAALLTQAWGRPIKYHAETLDEAYRSRERYGAPSWEVAGWVTSYAAVASGELATVSGDVEALTGRPPLSLAAYLKNVDEG</sequence>
<evidence type="ECO:0000313" key="3">
    <source>
        <dbReference type="Proteomes" id="UP001589890"/>
    </source>
</evidence>
<accession>A0ABV6QDK7</accession>
<gene>
    <name evidence="2" type="ORF">ACFFGN_01530</name>
</gene>
<dbReference type="Gene3D" id="3.40.50.720">
    <property type="entry name" value="NAD(P)-binding Rossmann-like Domain"/>
    <property type="match status" value="1"/>
</dbReference>
<keyword evidence="2" id="KW-0560">Oxidoreductase</keyword>
<dbReference type="InterPro" id="IPR036291">
    <property type="entry name" value="NAD(P)-bd_dom_sf"/>
</dbReference>
<dbReference type="Gene3D" id="3.90.25.10">
    <property type="entry name" value="UDP-galactose 4-epimerase, domain 1"/>
    <property type="match status" value="1"/>
</dbReference>
<evidence type="ECO:0000259" key="1">
    <source>
        <dbReference type="Pfam" id="PF13460"/>
    </source>
</evidence>
<dbReference type="Proteomes" id="UP001589890">
    <property type="component" value="Unassembled WGS sequence"/>
</dbReference>
<comment type="caution">
    <text evidence="2">The sequence shown here is derived from an EMBL/GenBank/DDBJ whole genome shotgun (WGS) entry which is preliminary data.</text>
</comment>
<dbReference type="InterPro" id="IPR016040">
    <property type="entry name" value="NAD(P)-bd_dom"/>
</dbReference>
<evidence type="ECO:0000313" key="2">
    <source>
        <dbReference type="EMBL" id="MFC0622723.1"/>
    </source>
</evidence>
<protein>
    <submittedName>
        <fullName evidence="2">SDR family oxidoreductase</fullName>
        <ecNumber evidence="2">1.6.5.2</ecNumber>
    </submittedName>
</protein>
<dbReference type="SUPFAM" id="SSF51735">
    <property type="entry name" value="NAD(P)-binding Rossmann-fold domains"/>
    <property type="match status" value="1"/>
</dbReference>